<keyword evidence="2" id="KW-0813">Transport</keyword>
<dbReference type="HOGENOM" id="CLU_034652_1_0_7"/>
<reference evidence="16" key="1">
    <citation type="submission" date="2012-04" db="EMBL/GenBank/DDBJ databases">
        <title>Complete genome sequence of Helicobacter cetorum strain MIT 00-7128.</title>
        <authorList>
            <person name="Kersulyte D."/>
            <person name="Berg D.E."/>
        </authorList>
    </citation>
    <scope>NUCLEOTIDE SEQUENCE [LARGE SCALE GENOMIC DNA]</scope>
    <source>
        <strain evidence="16">MIT 00-7128</strain>
    </source>
</reference>
<evidence type="ECO:0000256" key="7">
    <source>
        <dbReference type="ARBA" id="ARBA00022764"/>
    </source>
</evidence>
<dbReference type="PANTHER" id="PTHR30600">
    <property type="entry name" value="CYTOCHROME C PEROXIDASE-RELATED"/>
    <property type="match status" value="1"/>
</dbReference>
<feature type="binding site" description="covalent" evidence="11">
    <location>
        <position position="240"/>
    </location>
    <ligand>
        <name>heme c</name>
        <dbReference type="ChEBI" id="CHEBI:61717"/>
        <label>2</label>
    </ligand>
</feature>
<dbReference type="KEGG" id="hce:HCW_01655"/>
<dbReference type="eggNOG" id="COG1858">
    <property type="taxonomic scope" value="Bacteria"/>
</dbReference>
<dbReference type="PATRIC" id="fig|182217.3.peg.345"/>
<dbReference type="AlphaFoldDB" id="I0EKZ7"/>
<feature type="binding site" description="covalent" evidence="11">
    <location>
        <position position="94"/>
    </location>
    <ligand>
        <name>heme c</name>
        <dbReference type="ChEBI" id="CHEBI:61717"/>
        <label>1</label>
    </ligand>
</feature>
<evidence type="ECO:0000256" key="3">
    <source>
        <dbReference type="ARBA" id="ARBA00022559"/>
    </source>
</evidence>
<name>I0EKZ7_HELC0</name>
<feature type="domain" description="Cytochrome c" evidence="14">
    <location>
        <begin position="69"/>
        <end position="179"/>
    </location>
</feature>
<dbReference type="PANTHER" id="PTHR30600:SF7">
    <property type="entry name" value="CYTOCHROME C PEROXIDASE-RELATED"/>
    <property type="match status" value="1"/>
</dbReference>
<dbReference type="GO" id="GO:0042597">
    <property type="term" value="C:periplasmic space"/>
    <property type="evidence" value="ECO:0007669"/>
    <property type="project" value="UniProtKB-SubCell"/>
</dbReference>
<dbReference type="GO" id="GO:0009055">
    <property type="term" value="F:electron transfer activity"/>
    <property type="evidence" value="ECO:0007669"/>
    <property type="project" value="InterPro"/>
</dbReference>
<comment type="cofactor">
    <cofactor evidence="11">
        <name>heme</name>
        <dbReference type="ChEBI" id="CHEBI:30413"/>
    </cofactor>
    <text evidence="11">Binds 2 heme groups.</text>
</comment>
<keyword evidence="6 13" id="KW-0732">Signal</keyword>
<feature type="binding site" description="covalent" evidence="11">
    <location>
        <position position="91"/>
    </location>
    <ligand>
        <name>heme c</name>
        <dbReference type="ChEBI" id="CHEBI:61717"/>
        <label>1</label>
    </ligand>
</feature>
<feature type="domain" description="Cytochrome c" evidence="14">
    <location>
        <begin position="223"/>
        <end position="330"/>
    </location>
</feature>
<dbReference type="EMBL" id="CP003479">
    <property type="protein sequence ID" value="AFI03616.1"/>
    <property type="molecule type" value="Genomic_DNA"/>
</dbReference>
<keyword evidence="5 12" id="KW-0479">Metal-binding</keyword>
<sequence>MKKSVLFGVTAFCVAFSFAHATNDLALIKKARESHLEPMPIGKALREYQIKKTKDVGIGGNDSNVMTQAQVELGKMLYLDPRISTSYLVSCNTCHNLGLGGVDLAPKAVGAQWKSNPHFLNSPTVYNSVFNDVQFWDGRVTHLGEQAQGPIQAPFEMGADPKVVVEKINSMPGYVKLFKKAYGNKVKIDFKLITDTIAMFEATLVTPSRYDDFLRGNPKALSKAEQEGLEVFIEKGCVGCHNGINLGGSMQAFGVVKPYKFANVGDFKGDKNGMVKVPTLRNITETMPYFHNGQYWDVKDAIKEMGSIQLGVEISDEEAKKIETFFGALKGKKPKIVYPELPTITDKTPKPSF</sequence>
<protein>
    <submittedName>
        <fullName evidence="15">Cytochrome c551 peroxidase</fullName>
    </submittedName>
</protein>
<dbReference type="InterPro" id="IPR051395">
    <property type="entry name" value="Cytochrome_c_Peroxidase/MauG"/>
</dbReference>
<dbReference type="PROSITE" id="PS51007">
    <property type="entry name" value="CYTC"/>
    <property type="match status" value="2"/>
</dbReference>
<dbReference type="GO" id="GO:0020037">
    <property type="term" value="F:heme binding"/>
    <property type="evidence" value="ECO:0007669"/>
    <property type="project" value="InterPro"/>
</dbReference>
<dbReference type="Gene3D" id="1.10.760.10">
    <property type="entry name" value="Cytochrome c-like domain"/>
    <property type="match status" value="2"/>
</dbReference>
<evidence type="ECO:0000256" key="9">
    <source>
        <dbReference type="ARBA" id="ARBA00023002"/>
    </source>
</evidence>
<dbReference type="Pfam" id="PF03150">
    <property type="entry name" value="CCP_MauG"/>
    <property type="match status" value="1"/>
</dbReference>
<evidence type="ECO:0000256" key="10">
    <source>
        <dbReference type="ARBA" id="ARBA00023004"/>
    </source>
</evidence>
<dbReference type="InterPro" id="IPR026259">
    <property type="entry name" value="MauG/Cytc_peroxidase"/>
</dbReference>
<evidence type="ECO:0000313" key="16">
    <source>
        <dbReference type="Proteomes" id="UP000005010"/>
    </source>
</evidence>
<evidence type="ECO:0000256" key="6">
    <source>
        <dbReference type="ARBA" id="ARBA00022729"/>
    </source>
</evidence>
<dbReference type="PIRSF" id="PIRSF000294">
    <property type="entry name" value="Cytochrome-c_peroxidase"/>
    <property type="match status" value="1"/>
</dbReference>
<evidence type="ECO:0000256" key="4">
    <source>
        <dbReference type="ARBA" id="ARBA00022617"/>
    </source>
</evidence>
<organism evidence="15 16">
    <name type="scientific">Helicobacter cetorum (strain ATCC BAA-429 / MIT 00-7128)</name>
    <dbReference type="NCBI Taxonomy" id="182217"/>
    <lineage>
        <taxon>Bacteria</taxon>
        <taxon>Pseudomonadati</taxon>
        <taxon>Campylobacterota</taxon>
        <taxon>Epsilonproteobacteria</taxon>
        <taxon>Campylobacterales</taxon>
        <taxon>Helicobacteraceae</taxon>
        <taxon>Helicobacter</taxon>
    </lineage>
</organism>
<feature type="binding site" description="covalent" evidence="11">
    <location>
        <position position="237"/>
    </location>
    <ligand>
        <name>heme c</name>
        <dbReference type="ChEBI" id="CHEBI:61717"/>
        <label>2</label>
    </ligand>
</feature>
<keyword evidence="4 11" id="KW-0349">Heme</keyword>
<evidence type="ECO:0000256" key="13">
    <source>
        <dbReference type="SAM" id="SignalP"/>
    </source>
</evidence>
<evidence type="ECO:0000256" key="5">
    <source>
        <dbReference type="ARBA" id="ARBA00022723"/>
    </source>
</evidence>
<dbReference type="InterPro" id="IPR036909">
    <property type="entry name" value="Cyt_c-like_dom_sf"/>
</dbReference>
<evidence type="ECO:0000256" key="12">
    <source>
        <dbReference type="PIRSR" id="PIRSR000294-2"/>
    </source>
</evidence>
<evidence type="ECO:0000313" key="15">
    <source>
        <dbReference type="EMBL" id="AFI03616.1"/>
    </source>
</evidence>
<feature type="binding site" description="axial binding residue" evidence="12">
    <location>
        <position position="305"/>
    </location>
    <ligand>
        <name>heme c</name>
        <dbReference type="ChEBI" id="CHEBI:61717"/>
        <label>2</label>
    </ligand>
    <ligandPart>
        <name>Fe</name>
        <dbReference type="ChEBI" id="CHEBI:18248"/>
    </ligandPart>
</feature>
<evidence type="ECO:0000256" key="11">
    <source>
        <dbReference type="PIRSR" id="PIRSR000294-1"/>
    </source>
</evidence>
<keyword evidence="16" id="KW-1185">Reference proteome</keyword>
<evidence type="ECO:0000256" key="2">
    <source>
        <dbReference type="ARBA" id="ARBA00022448"/>
    </source>
</evidence>
<keyword evidence="7" id="KW-0574">Periplasm</keyword>
<dbReference type="Pfam" id="PF00034">
    <property type="entry name" value="Cytochrom_C"/>
    <property type="match status" value="1"/>
</dbReference>
<keyword evidence="9" id="KW-0560">Oxidoreductase</keyword>
<gene>
    <name evidence="15" type="ordered locus">HCW_01655</name>
</gene>
<dbReference type="RefSeq" id="WP_014660489.1">
    <property type="nucleotide sequence ID" value="NC_017737.1"/>
</dbReference>
<dbReference type="SUPFAM" id="SSF46626">
    <property type="entry name" value="Cytochrome c"/>
    <property type="match status" value="2"/>
</dbReference>
<proteinExistence type="predicted"/>
<feature type="binding site" description="axial binding residue" evidence="12">
    <location>
        <position position="241"/>
    </location>
    <ligand>
        <name>heme c</name>
        <dbReference type="ChEBI" id="CHEBI:61717"/>
        <label>2</label>
    </ligand>
    <ligandPart>
        <name>Fe</name>
        <dbReference type="ChEBI" id="CHEBI:18248"/>
    </ligandPart>
</feature>
<evidence type="ECO:0000259" key="14">
    <source>
        <dbReference type="PROSITE" id="PS51007"/>
    </source>
</evidence>
<dbReference type="STRING" id="182217.HCW_01655"/>
<dbReference type="InterPro" id="IPR004852">
    <property type="entry name" value="Di-haem_cyt_c_peroxidsae"/>
</dbReference>
<comment type="PTM">
    <text evidence="11">Binds 2 heme groups per subunit.</text>
</comment>
<evidence type="ECO:0000256" key="1">
    <source>
        <dbReference type="ARBA" id="ARBA00004418"/>
    </source>
</evidence>
<feature type="signal peptide" evidence="13">
    <location>
        <begin position="1"/>
        <end position="21"/>
    </location>
</feature>
<evidence type="ECO:0000256" key="8">
    <source>
        <dbReference type="ARBA" id="ARBA00022982"/>
    </source>
</evidence>
<dbReference type="InterPro" id="IPR009056">
    <property type="entry name" value="Cyt_c-like_dom"/>
</dbReference>
<comment type="subcellular location">
    <subcellularLocation>
        <location evidence="1">Periplasm</location>
    </subcellularLocation>
</comment>
<keyword evidence="10 12" id="KW-0408">Iron</keyword>
<dbReference type="Proteomes" id="UP000005010">
    <property type="component" value="Chromosome"/>
</dbReference>
<feature type="binding site" description="axial binding residue" evidence="12">
    <location>
        <position position="95"/>
    </location>
    <ligand>
        <name>heme c</name>
        <dbReference type="ChEBI" id="CHEBI:61717"/>
        <label>1</label>
    </ligand>
    <ligandPart>
        <name>Fe</name>
        <dbReference type="ChEBI" id="CHEBI:18248"/>
    </ligandPart>
</feature>
<accession>I0EKZ7</accession>
<feature type="chain" id="PRO_5003625593" evidence="13">
    <location>
        <begin position="22"/>
        <end position="353"/>
    </location>
</feature>
<dbReference type="FunFam" id="1.10.760.10:FF:000004">
    <property type="entry name" value="Cytochrome c peroxidase"/>
    <property type="match status" value="1"/>
</dbReference>
<keyword evidence="3 15" id="KW-0575">Peroxidase</keyword>
<dbReference type="GO" id="GO:0004130">
    <property type="term" value="F:cytochrome-c peroxidase activity"/>
    <property type="evidence" value="ECO:0007669"/>
    <property type="project" value="TreeGrafter"/>
</dbReference>
<dbReference type="GO" id="GO:0046872">
    <property type="term" value="F:metal ion binding"/>
    <property type="evidence" value="ECO:0007669"/>
    <property type="project" value="UniProtKB-KW"/>
</dbReference>
<keyword evidence="8" id="KW-0249">Electron transport</keyword>